<evidence type="ECO:0000313" key="2">
    <source>
        <dbReference type="Proteomes" id="UP000250780"/>
    </source>
</evidence>
<evidence type="ECO:0000313" key="1">
    <source>
        <dbReference type="EMBL" id="SPX11080.1"/>
    </source>
</evidence>
<organism evidence="1 2">
    <name type="scientific">Escherichia coli</name>
    <dbReference type="NCBI Taxonomy" id="562"/>
    <lineage>
        <taxon>Bacteria</taxon>
        <taxon>Pseudomonadati</taxon>
        <taxon>Pseudomonadota</taxon>
        <taxon>Gammaproteobacteria</taxon>
        <taxon>Enterobacterales</taxon>
        <taxon>Enterobacteriaceae</taxon>
        <taxon>Escherichia</taxon>
    </lineage>
</organism>
<reference evidence="1 2" key="1">
    <citation type="submission" date="2018-06" db="EMBL/GenBank/DDBJ databases">
        <authorList>
            <consortium name="Pathogen Informatics"/>
            <person name="Doyle S."/>
        </authorList>
    </citation>
    <scope>NUCLEOTIDE SEQUENCE [LARGE SCALE GENOMIC DNA]</scope>
    <source>
        <strain evidence="1 2">NCTC9073</strain>
    </source>
</reference>
<proteinExistence type="predicted"/>
<name>A0A2X1MZR3_ECOLX</name>
<protein>
    <submittedName>
        <fullName evidence="1">Uncharacterized protein</fullName>
    </submittedName>
</protein>
<dbReference type="AlphaFoldDB" id="A0A2X1MZR3"/>
<accession>A0A2X1MZR3</accession>
<dbReference type="Proteomes" id="UP000250780">
    <property type="component" value="Unassembled WGS sequence"/>
</dbReference>
<dbReference type="EMBL" id="UASD01000008">
    <property type="protein sequence ID" value="SPX11080.1"/>
    <property type="molecule type" value="Genomic_DNA"/>
</dbReference>
<sequence length="64" mass="7906">MDELTLEGWLNFPQHSELFRRIKDFDITSYDNINVKIKQILITYYRMVWIKKLNLRPPTWKVVH</sequence>
<gene>
    <name evidence="1" type="ORF">NCTC9073_02398</name>
</gene>